<keyword evidence="2" id="KW-1185">Reference proteome</keyword>
<evidence type="ECO:0000313" key="1">
    <source>
        <dbReference type="EMBL" id="KAH0768957.1"/>
    </source>
</evidence>
<gene>
    <name evidence="1" type="ORF">KY290_012938</name>
</gene>
<evidence type="ECO:0000313" key="2">
    <source>
        <dbReference type="Proteomes" id="UP000826656"/>
    </source>
</evidence>
<reference evidence="1 2" key="1">
    <citation type="journal article" date="2021" name="bioRxiv">
        <title>Chromosome-scale and haplotype-resolved genome assembly of a tetraploid potato cultivar.</title>
        <authorList>
            <person name="Sun H."/>
            <person name="Jiao W.-B."/>
            <person name="Krause K."/>
            <person name="Campoy J.A."/>
            <person name="Goel M."/>
            <person name="Folz-Donahue K."/>
            <person name="Kukat C."/>
            <person name="Huettel B."/>
            <person name="Schneeberger K."/>
        </authorList>
    </citation>
    <scope>NUCLEOTIDE SEQUENCE [LARGE SCALE GENOMIC DNA]</scope>
    <source>
        <strain evidence="1">SolTubOtavaFocal</strain>
        <tissue evidence="1">Leaves</tissue>
    </source>
</reference>
<sequence length="96" mass="11376">MDSMDRVKALEELDGYKIKKYNVWKVHLNEEKEERAHLCKWSSHNFKNSQKKTTNKALTSLRVKLSKKCLLYFIFKNSQKKSTKQGPYLIKGKIVK</sequence>
<dbReference type="Proteomes" id="UP000826656">
    <property type="component" value="Unassembled WGS sequence"/>
</dbReference>
<accession>A0ABQ7VK76</accession>
<dbReference type="EMBL" id="JAIVGD010000011">
    <property type="protein sequence ID" value="KAH0768957.1"/>
    <property type="molecule type" value="Genomic_DNA"/>
</dbReference>
<proteinExistence type="predicted"/>
<organism evidence="1 2">
    <name type="scientific">Solanum tuberosum</name>
    <name type="common">Potato</name>
    <dbReference type="NCBI Taxonomy" id="4113"/>
    <lineage>
        <taxon>Eukaryota</taxon>
        <taxon>Viridiplantae</taxon>
        <taxon>Streptophyta</taxon>
        <taxon>Embryophyta</taxon>
        <taxon>Tracheophyta</taxon>
        <taxon>Spermatophyta</taxon>
        <taxon>Magnoliopsida</taxon>
        <taxon>eudicotyledons</taxon>
        <taxon>Gunneridae</taxon>
        <taxon>Pentapetalae</taxon>
        <taxon>asterids</taxon>
        <taxon>lamiids</taxon>
        <taxon>Solanales</taxon>
        <taxon>Solanaceae</taxon>
        <taxon>Solanoideae</taxon>
        <taxon>Solaneae</taxon>
        <taxon>Solanum</taxon>
    </lineage>
</organism>
<protein>
    <submittedName>
        <fullName evidence="1">Uncharacterized protein</fullName>
    </submittedName>
</protein>
<comment type="caution">
    <text evidence="1">The sequence shown here is derived from an EMBL/GenBank/DDBJ whole genome shotgun (WGS) entry which is preliminary data.</text>
</comment>
<name>A0ABQ7VK76_SOLTU</name>